<evidence type="ECO:0000259" key="2">
    <source>
        <dbReference type="SMART" id="SM01052"/>
    </source>
</evidence>
<dbReference type="InterPro" id="IPR036859">
    <property type="entry name" value="CAP-Gly_dom_sf"/>
</dbReference>
<feature type="coiled-coil region" evidence="1">
    <location>
        <begin position="55"/>
        <end position="148"/>
    </location>
</feature>
<feature type="domain" description="CAP-Gly" evidence="2">
    <location>
        <begin position="479"/>
        <end position="562"/>
    </location>
</feature>
<proteinExistence type="predicted"/>
<dbReference type="EMBL" id="KB203854">
    <property type="protein sequence ID" value="ESO82771.1"/>
    <property type="molecule type" value="Genomic_DNA"/>
</dbReference>
<evidence type="ECO:0000313" key="4">
    <source>
        <dbReference type="Proteomes" id="UP000030746"/>
    </source>
</evidence>
<sequence>MSKLKTAAIWQKAAKKTSEIPGFESQCKDRMLKHRTSFSTLAQTVVDNKRAVQRDKELKAKTAELEEVKGQLKKENEEKKQLQLQLQELTSNQTEANQKLRHFADTNEKLRLELKRKSEAIDKLEKHIAASDDRIRNLEIKASEVEKAEITLESTKKLLETSQGDCRGKDSELRRMKLKNDDTERELKAATKKSKDLELTIDDLKKQVRQELMTNESIERGLQSIPILREQLAEQEEKIGELEKELTEKTALLVASKQAVREYKDKIRVNNDKLTETEQLKTDLTLAQHEIETLKTLMKGKDTVMIQKLQTLEQAKKIINSPKSEVQYEEVNDLRSSIDKLSKLIRSDPSFGLNRRTMPLRSQSACHKSTFMTIGLVDQIDKRQTIEDDRNSRPVTAIVYPIRPNTVAGTHKNRKYITTDFDIFNENKQSEVVHNECDSLSNDSFLDSFLSHRRQSDDEIFNNLSSKQREEILDNIINIGDRVKIIAPQKQPRYGRKKVNPLNYCGIVKYKGYIGKQSHDAPLMIGVRLDLPNGDTEGVVNGTNYMFTPVNQGKFFKIRDVTSVFDRYSGNYRGTEKLMLQYNNQQSTDKHHNSDSN</sequence>
<organism evidence="3 4">
    <name type="scientific">Lottia gigantea</name>
    <name type="common">Giant owl limpet</name>
    <dbReference type="NCBI Taxonomy" id="225164"/>
    <lineage>
        <taxon>Eukaryota</taxon>
        <taxon>Metazoa</taxon>
        <taxon>Spiralia</taxon>
        <taxon>Lophotrochozoa</taxon>
        <taxon>Mollusca</taxon>
        <taxon>Gastropoda</taxon>
        <taxon>Patellogastropoda</taxon>
        <taxon>Lottioidea</taxon>
        <taxon>Lottiidae</taxon>
        <taxon>Lottia</taxon>
    </lineage>
</organism>
<name>V3ZPJ3_LOTGI</name>
<dbReference type="STRING" id="225164.V3ZPJ3"/>
<dbReference type="Gene3D" id="2.30.30.190">
    <property type="entry name" value="CAP Gly-rich-like domain"/>
    <property type="match status" value="1"/>
</dbReference>
<dbReference type="Proteomes" id="UP000030746">
    <property type="component" value="Unassembled WGS sequence"/>
</dbReference>
<dbReference type="GeneID" id="20236835"/>
<accession>V3ZPJ3</accession>
<dbReference type="OrthoDB" id="2130750at2759"/>
<dbReference type="SMART" id="SM01052">
    <property type="entry name" value="CAP_GLY"/>
    <property type="match status" value="1"/>
</dbReference>
<dbReference type="KEGG" id="lgi:LOTGIDRAFT_155792"/>
<feature type="coiled-coil region" evidence="1">
    <location>
        <begin position="173"/>
        <end position="252"/>
    </location>
</feature>
<dbReference type="RefSeq" id="XP_009066564.1">
    <property type="nucleotide sequence ID" value="XM_009068316.1"/>
</dbReference>
<gene>
    <name evidence="3" type="ORF">LOTGIDRAFT_155792</name>
</gene>
<reference evidence="3 4" key="1">
    <citation type="journal article" date="2013" name="Nature">
        <title>Insights into bilaterian evolution from three spiralian genomes.</title>
        <authorList>
            <person name="Simakov O."/>
            <person name="Marletaz F."/>
            <person name="Cho S.J."/>
            <person name="Edsinger-Gonzales E."/>
            <person name="Havlak P."/>
            <person name="Hellsten U."/>
            <person name="Kuo D.H."/>
            <person name="Larsson T."/>
            <person name="Lv J."/>
            <person name="Arendt D."/>
            <person name="Savage R."/>
            <person name="Osoegawa K."/>
            <person name="de Jong P."/>
            <person name="Grimwood J."/>
            <person name="Chapman J.A."/>
            <person name="Shapiro H."/>
            <person name="Aerts A."/>
            <person name="Otillar R.P."/>
            <person name="Terry A.Y."/>
            <person name="Boore J.L."/>
            <person name="Grigoriev I.V."/>
            <person name="Lindberg D.R."/>
            <person name="Seaver E.C."/>
            <person name="Weisblat D.A."/>
            <person name="Putnam N.H."/>
            <person name="Rokhsar D.S."/>
        </authorList>
    </citation>
    <scope>NUCLEOTIDE SEQUENCE [LARGE SCALE GENOMIC DNA]</scope>
</reference>
<dbReference type="InterPro" id="IPR000938">
    <property type="entry name" value="CAP-Gly_domain"/>
</dbReference>
<dbReference type="AlphaFoldDB" id="V3ZPJ3"/>
<dbReference type="OMA" id="HENGHNE"/>
<protein>
    <recommendedName>
        <fullName evidence="2">CAP-Gly domain-containing protein</fullName>
    </recommendedName>
</protein>
<dbReference type="HOGENOM" id="CLU_457326_0_0_1"/>
<dbReference type="Pfam" id="PF01302">
    <property type="entry name" value="CAP_GLY"/>
    <property type="match status" value="1"/>
</dbReference>
<dbReference type="SUPFAM" id="SSF74924">
    <property type="entry name" value="Cap-Gly domain"/>
    <property type="match status" value="1"/>
</dbReference>
<dbReference type="CTD" id="20236835"/>
<evidence type="ECO:0000313" key="3">
    <source>
        <dbReference type="EMBL" id="ESO82771.1"/>
    </source>
</evidence>
<keyword evidence="4" id="KW-1185">Reference proteome</keyword>
<evidence type="ECO:0000256" key="1">
    <source>
        <dbReference type="SAM" id="Coils"/>
    </source>
</evidence>
<keyword evidence="1" id="KW-0175">Coiled coil</keyword>